<keyword evidence="3" id="KW-1185">Reference proteome</keyword>
<dbReference type="PANTHER" id="PTHR24148:SF73">
    <property type="entry name" value="HET DOMAIN PROTEIN (AFU_ORTHOLOGUE AFUA_8G01020)"/>
    <property type="match status" value="1"/>
</dbReference>
<evidence type="ECO:0000313" key="2">
    <source>
        <dbReference type="EMBL" id="KAF4636749.1"/>
    </source>
</evidence>
<reference evidence="2 3" key="1">
    <citation type="submission" date="2020-03" db="EMBL/GenBank/DDBJ databases">
        <title>Draft Genome Sequence of Cudoniella acicularis.</title>
        <authorList>
            <person name="Buettner E."/>
            <person name="Kellner H."/>
        </authorList>
    </citation>
    <scope>NUCLEOTIDE SEQUENCE [LARGE SCALE GENOMIC DNA]</scope>
    <source>
        <strain evidence="2 3">DSM 108380</strain>
    </source>
</reference>
<feature type="chain" id="PRO_5034777005" evidence="1">
    <location>
        <begin position="25"/>
        <end position="385"/>
    </location>
</feature>
<dbReference type="OrthoDB" id="2744543at2759"/>
<dbReference type="EMBL" id="JAAMPI010000051">
    <property type="protein sequence ID" value="KAF4636749.1"/>
    <property type="molecule type" value="Genomic_DNA"/>
</dbReference>
<protein>
    <submittedName>
        <fullName evidence="2">Uncharacterized protein</fullName>
    </submittedName>
</protein>
<gene>
    <name evidence="2" type="ORF">G7Y89_g1348</name>
</gene>
<name>A0A8H4WAD5_9HELO</name>
<organism evidence="2 3">
    <name type="scientific">Cudoniella acicularis</name>
    <dbReference type="NCBI Taxonomy" id="354080"/>
    <lineage>
        <taxon>Eukaryota</taxon>
        <taxon>Fungi</taxon>
        <taxon>Dikarya</taxon>
        <taxon>Ascomycota</taxon>
        <taxon>Pezizomycotina</taxon>
        <taxon>Leotiomycetes</taxon>
        <taxon>Helotiales</taxon>
        <taxon>Tricladiaceae</taxon>
        <taxon>Cudoniella</taxon>
    </lineage>
</organism>
<comment type="caution">
    <text evidence="2">The sequence shown here is derived from an EMBL/GenBank/DDBJ whole genome shotgun (WGS) entry which is preliminary data.</text>
</comment>
<dbReference type="AlphaFoldDB" id="A0A8H4WAD5"/>
<proteinExistence type="predicted"/>
<sequence>MRTPSKPHYPALVILLALRADILDLEVIKEVEKSFDAPHLRIMKAVNEETKEITAIAVWQLRGYDFKTVDGGSVGGEATGSEQINATLMKYYPYKPLNPSRYEFRRLQFDSDKLIGKPPYPLKLISGSLHHVSLNDNRKYEALSYAWGSPADPKQILVDGIFLGGTKVATFDKMFTSCHAMGLALGTNIMLNPNKTLHHVLSMISVREVYSKDLKPLVVNLLRIHNTPGPVKATDTRARIYGVLALASDIEKPGIKPGYTRSVKETYIDAARRVIHGGCPNVLNFEERISENEPGLQRLVVREMNAPVMGVRGHLSDDNGRVGLDGAIVDEVEYVDRKYSTFDIPWLGFQRMQIRLEEIANLRQRSKLYSQEQKYEAQWRVPIVD</sequence>
<evidence type="ECO:0000313" key="3">
    <source>
        <dbReference type="Proteomes" id="UP000566819"/>
    </source>
</evidence>
<keyword evidence="1" id="KW-0732">Signal</keyword>
<dbReference type="Proteomes" id="UP000566819">
    <property type="component" value="Unassembled WGS sequence"/>
</dbReference>
<evidence type="ECO:0000256" key="1">
    <source>
        <dbReference type="SAM" id="SignalP"/>
    </source>
</evidence>
<dbReference type="PANTHER" id="PTHR24148">
    <property type="entry name" value="ANKYRIN REPEAT DOMAIN-CONTAINING PROTEIN 39 HOMOLOG-RELATED"/>
    <property type="match status" value="1"/>
</dbReference>
<accession>A0A8H4WAD5</accession>
<feature type="signal peptide" evidence="1">
    <location>
        <begin position="1"/>
        <end position="24"/>
    </location>
</feature>
<dbReference type="InterPro" id="IPR052895">
    <property type="entry name" value="HetReg/Transcr_Mod"/>
</dbReference>